<protein>
    <submittedName>
        <fullName evidence="5">HxlR family transcriptional regulator</fullName>
    </submittedName>
</protein>
<dbReference type="Pfam" id="PF01638">
    <property type="entry name" value="HxlR"/>
    <property type="match status" value="1"/>
</dbReference>
<dbReference type="GO" id="GO:0003677">
    <property type="term" value="F:DNA binding"/>
    <property type="evidence" value="ECO:0007669"/>
    <property type="project" value="UniProtKB-KW"/>
</dbReference>
<keyword evidence="1" id="KW-0805">Transcription regulation</keyword>
<keyword evidence="2" id="KW-0238">DNA-binding</keyword>
<dbReference type="Gene3D" id="1.10.10.10">
    <property type="entry name" value="Winged helix-like DNA-binding domain superfamily/Winged helix DNA-binding domain"/>
    <property type="match status" value="1"/>
</dbReference>
<feature type="domain" description="HTH hxlR-type" evidence="4">
    <location>
        <begin position="8"/>
        <end position="99"/>
    </location>
</feature>
<dbReference type="RefSeq" id="WP_130345224.1">
    <property type="nucleotide sequence ID" value="NZ_SGWQ01000005.1"/>
</dbReference>
<dbReference type="InterPro" id="IPR002577">
    <property type="entry name" value="HTH_HxlR"/>
</dbReference>
<evidence type="ECO:0000256" key="1">
    <source>
        <dbReference type="ARBA" id="ARBA00023015"/>
    </source>
</evidence>
<evidence type="ECO:0000256" key="2">
    <source>
        <dbReference type="ARBA" id="ARBA00023125"/>
    </source>
</evidence>
<evidence type="ECO:0000313" key="5">
    <source>
        <dbReference type="EMBL" id="RZS37780.1"/>
    </source>
</evidence>
<reference evidence="5 6" key="1">
    <citation type="submission" date="2019-02" db="EMBL/GenBank/DDBJ databases">
        <title>Genomic Encyclopedia of Type Strains, Phase IV (KMG-IV): sequencing the most valuable type-strain genomes for metagenomic binning, comparative biology and taxonomic classification.</title>
        <authorList>
            <person name="Goeker M."/>
        </authorList>
    </citation>
    <scope>NUCLEOTIDE SEQUENCE [LARGE SCALE GENOMIC DNA]</scope>
    <source>
        <strain evidence="5 6">DSM 101727</strain>
    </source>
</reference>
<dbReference type="PROSITE" id="PS51118">
    <property type="entry name" value="HTH_HXLR"/>
    <property type="match status" value="1"/>
</dbReference>
<dbReference type="InterPro" id="IPR036388">
    <property type="entry name" value="WH-like_DNA-bd_sf"/>
</dbReference>
<gene>
    <name evidence="5" type="ORF">EV193_105339</name>
</gene>
<dbReference type="AlphaFoldDB" id="A0A4Q7KP65"/>
<dbReference type="PANTHER" id="PTHR33204">
    <property type="entry name" value="TRANSCRIPTIONAL REGULATOR, MARR FAMILY"/>
    <property type="match status" value="1"/>
</dbReference>
<proteinExistence type="predicted"/>
<dbReference type="OrthoDB" id="9792527at2"/>
<dbReference type="PANTHER" id="PTHR33204:SF18">
    <property type="entry name" value="TRANSCRIPTIONAL REGULATORY PROTEIN"/>
    <property type="match status" value="1"/>
</dbReference>
<organism evidence="5 6">
    <name type="scientific">Herbihabitans rhizosphaerae</name>
    <dbReference type="NCBI Taxonomy" id="1872711"/>
    <lineage>
        <taxon>Bacteria</taxon>
        <taxon>Bacillati</taxon>
        <taxon>Actinomycetota</taxon>
        <taxon>Actinomycetes</taxon>
        <taxon>Pseudonocardiales</taxon>
        <taxon>Pseudonocardiaceae</taxon>
        <taxon>Herbihabitans</taxon>
    </lineage>
</organism>
<keyword evidence="3" id="KW-0804">Transcription</keyword>
<dbReference type="InterPro" id="IPR036390">
    <property type="entry name" value="WH_DNA-bd_sf"/>
</dbReference>
<evidence type="ECO:0000256" key="3">
    <source>
        <dbReference type="ARBA" id="ARBA00023163"/>
    </source>
</evidence>
<sequence length="201" mass="21906">MRSYGQFCAVARALDVIGDRWTPLIVRELLLGPRRFTELQRGLPGIATNLLATRLTTAQEQGIVEHDGAVYRLSPDGEALRPLMREAVRWGMRHMGEIGEDDAFRSRWLVLALRVLLTAPDGTRATVLIESGDEPIVVTVRDGRLDVDLGDTDSPDAVVGGPPDAVLNYLTGAMSLTAARRHGVRITGDRKAVAALRTEEG</sequence>
<name>A0A4Q7KP65_9PSEU</name>
<accession>A0A4Q7KP65</accession>
<keyword evidence="6" id="KW-1185">Reference proteome</keyword>
<evidence type="ECO:0000313" key="6">
    <source>
        <dbReference type="Proteomes" id="UP000294257"/>
    </source>
</evidence>
<dbReference type="EMBL" id="SGWQ01000005">
    <property type="protein sequence ID" value="RZS37780.1"/>
    <property type="molecule type" value="Genomic_DNA"/>
</dbReference>
<comment type="caution">
    <text evidence="5">The sequence shown here is derived from an EMBL/GenBank/DDBJ whole genome shotgun (WGS) entry which is preliminary data.</text>
</comment>
<dbReference type="Proteomes" id="UP000294257">
    <property type="component" value="Unassembled WGS sequence"/>
</dbReference>
<evidence type="ECO:0000259" key="4">
    <source>
        <dbReference type="PROSITE" id="PS51118"/>
    </source>
</evidence>
<dbReference type="SUPFAM" id="SSF46785">
    <property type="entry name" value="Winged helix' DNA-binding domain"/>
    <property type="match status" value="1"/>
</dbReference>